<evidence type="ECO:0000256" key="1">
    <source>
        <dbReference type="SAM" id="MobiDB-lite"/>
    </source>
</evidence>
<evidence type="ECO:0000313" key="4">
    <source>
        <dbReference type="Proteomes" id="UP001157017"/>
    </source>
</evidence>
<accession>A0ABQ6JEP5</accession>
<evidence type="ECO:0000313" key="3">
    <source>
        <dbReference type="EMBL" id="GMA85251.1"/>
    </source>
</evidence>
<name>A0ABQ6JEP5_9ACTN</name>
<feature type="compositionally biased region" description="Basic residues" evidence="1">
    <location>
        <begin position="214"/>
        <end position="223"/>
    </location>
</feature>
<evidence type="ECO:0000259" key="2">
    <source>
        <dbReference type="Pfam" id="PF14257"/>
    </source>
</evidence>
<protein>
    <recommendedName>
        <fullName evidence="2">DUF4349 domain-containing protein</fullName>
    </recommendedName>
</protein>
<dbReference type="Proteomes" id="UP001157017">
    <property type="component" value="Unassembled WGS sequence"/>
</dbReference>
<feature type="compositionally biased region" description="Low complexity" evidence="1">
    <location>
        <begin position="29"/>
        <end position="52"/>
    </location>
</feature>
<dbReference type="InterPro" id="IPR025645">
    <property type="entry name" value="DUF4349"/>
</dbReference>
<feature type="region of interest" description="Disordered" evidence="1">
    <location>
        <begin position="193"/>
        <end position="223"/>
    </location>
</feature>
<proteinExistence type="predicted"/>
<keyword evidence="4" id="KW-1185">Reference proteome</keyword>
<feature type="region of interest" description="Disordered" evidence="1">
    <location>
        <begin position="19"/>
        <end position="68"/>
    </location>
</feature>
<feature type="compositionally biased region" description="Gly residues" evidence="1">
    <location>
        <begin position="19"/>
        <end position="28"/>
    </location>
</feature>
<organism evidence="3 4">
    <name type="scientific">Angustibacter aerolatus</name>
    <dbReference type="NCBI Taxonomy" id="1162965"/>
    <lineage>
        <taxon>Bacteria</taxon>
        <taxon>Bacillati</taxon>
        <taxon>Actinomycetota</taxon>
        <taxon>Actinomycetes</taxon>
        <taxon>Kineosporiales</taxon>
        <taxon>Kineosporiaceae</taxon>
    </lineage>
</organism>
<dbReference type="EMBL" id="BSUZ01000001">
    <property type="protein sequence ID" value="GMA85251.1"/>
    <property type="molecule type" value="Genomic_DNA"/>
</dbReference>
<gene>
    <name evidence="3" type="ORF">GCM10025868_05010</name>
</gene>
<dbReference type="Pfam" id="PF14257">
    <property type="entry name" value="DUF4349"/>
    <property type="match status" value="1"/>
</dbReference>
<comment type="caution">
    <text evidence="3">The sequence shown here is derived from an EMBL/GenBank/DDBJ whole genome shotgun (WGS) entry which is preliminary data.</text>
</comment>
<feature type="domain" description="DUF4349" evidence="2">
    <location>
        <begin position="71"/>
        <end position="194"/>
    </location>
</feature>
<reference evidence="4" key="1">
    <citation type="journal article" date="2019" name="Int. J. Syst. Evol. Microbiol.">
        <title>The Global Catalogue of Microorganisms (GCM) 10K type strain sequencing project: providing services to taxonomists for standard genome sequencing and annotation.</title>
        <authorList>
            <consortium name="The Broad Institute Genomics Platform"/>
            <consortium name="The Broad Institute Genome Sequencing Center for Infectious Disease"/>
            <person name="Wu L."/>
            <person name="Ma J."/>
        </authorList>
    </citation>
    <scope>NUCLEOTIDE SEQUENCE [LARGE SCALE GENOMIC DNA]</scope>
    <source>
        <strain evidence="4">NBRC 108730</strain>
    </source>
</reference>
<sequence>MTVVGAVLLAGSVLGGCGGGGDDSGGASSGSAGSAEVQDGAARAQGDAPAAPSDEKGSSGGQQAAPLVTERRIVRTAAMTVEAADVEAAGVKVRSIVTAAKGFVQDEQTTAGGAGSDAGSVLTLRVPTAGLDGVMSRVAGVGRLVDRSQSSEDVTAKVVDTESRLASQRASVQRVRALLAKATTVGQVVQVEGEPVEAPGRPRVARGPGSRCSPTRRRCRRSP</sequence>